<sequence length="33" mass="3401">MCLMPTTGTTRSLSVVPAVGGLLVSRRTRTPAA</sequence>
<accession>A0AA44UQD6</accession>
<evidence type="ECO:0000313" key="1">
    <source>
        <dbReference type="EMBL" id="PKB31441.1"/>
    </source>
</evidence>
<reference evidence="1 2" key="1">
    <citation type="submission" date="2017-11" db="EMBL/GenBank/DDBJ databases">
        <title>Sequencing the genomes of 1000 actinobacteria strains.</title>
        <authorList>
            <person name="Klenk H.-P."/>
        </authorList>
    </citation>
    <scope>NUCLEOTIDE SEQUENCE [LARGE SCALE GENOMIC DNA]</scope>
    <source>
        <strain evidence="1 2">DSM 44104</strain>
    </source>
</reference>
<comment type="caution">
    <text evidence="1">The sequence shown here is derived from an EMBL/GenBank/DDBJ whole genome shotgun (WGS) entry which is preliminary data.</text>
</comment>
<name>A0AA44UQD6_PSEA5</name>
<evidence type="ECO:0000313" key="2">
    <source>
        <dbReference type="Proteomes" id="UP000232453"/>
    </source>
</evidence>
<organism evidence="1 2">
    <name type="scientific">Pseudonocardia alni</name>
    <name type="common">Amycolata alni</name>
    <dbReference type="NCBI Taxonomy" id="33907"/>
    <lineage>
        <taxon>Bacteria</taxon>
        <taxon>Bacillati</taxon>
        <taxon>Actinomycetota</taxon>
        <taxon>Actinomycetes</taxon>
        <taxon>Pseudonocardiales</taxon>
        <taxon>Pseudonocardiaceae</taxon>
        <taxon>Pseudonocardia</taxon>
    </lineage>
</organism>
<proteinExistence type="predicted"/>
<dbReference type="AlphaFoldDB" id="A0AA44UQD6"/>
<protein>
    <submittedName>
        <fullName evidence="1">Uncharacterized protein</fullName>
    </submittedName>
</protein>
<gene>
    <name evidence="1" type="ORF">ATL51_3131</name>
</gene>
<dbReference type="Proteomes" id="UP000232453">
    <property type="component" value="Unassembled WGS sequence"/>
</dbReference>
<dbReference type="EMBL" id="PHUJ01000003">
    <property type="protein sequence ID" value="PKB31441.1"/>
    <property type="molecule type" value="Genomic_DNA"/>
</dbReference>